<keyword evidence="8" id="KW-1185">Reference proteome</keyword>
<feature type="domain" description="Type II secretion system protein GspE N-terminal" evidence="6">
    <location>
        <begin position="95"/>
        <end position="171"/>
    </location>
</feature>
<dbReference type="InterPro" id="IPR029044">
    <property type="entry name" value="Nucleotide-diphossugar_trans"/>
</dbReference>
<reference evidence="7 8" key="1">
    <citation type="submission" date="2022-10" db="EMBL/GenBank/DDBJ databases">
        <title>Defluviimonas sp. nov., isolated from ocean surface sediments.</title>
        <authorList>
            <person name="He W."/>
            <person name="Wang L."/>
            <person name="Zhang D.-F."/>
        </authorList>
    </citation>
    <scope>NUCLEOTIDE SEQUENCE [LARGE SCALE GENOMIC DNA]</scope>
    <source>
        <strain evidence="7 8">WL0050</strain>
    </source>
</reference>
<sequence>MAPVVSHLHLVPDPAAKPPVATTKLPAGKPRRTGRPDRKPLGQILIDMRAVEPGDMLKAIALRDREEARLGDILLTHGWVSEADLMAALSLQWGARALDLVAHPPDARLLDGLGAAFCLKHGALPWRQIGGATVLATSRPEEFAQLRNSLPEDYGPVIMALAPERDLHTALVAARETTLIRKAETRVPEAESCRSQNINRAHRIAITALAMLVAGAVIVPLQTYLALALWAVLSTVAFTGLKFACFLAESRAQRRAPPPLPPRPMARLPIVSVMVPLFREDDIAPRLIRRIGRIDYPKELLDILIVVEEDDHQTRTALERRGLPRWMRVVTVPDGPIRTKPRALNYALDFCRGSIVGIWDAEDRPEAQQIRKVVRGFYEAAPDVACLQGILDFYNARHNWLTRCFTVEYASWFRAFLPGLARLGFVVPLGGTTLFFRREVLEKLGGWDAHNVTEDADLGVRLARHGYRTDLIDTVTEEEPNSHAVTWIRQRSRWQKGFAVTWASHMRDPARLWRELGAKRFWGVQILFVGSLSQAVLTPVLWSFWLITLGLPTPLNDVLPPMLLLSVGLLFVSAEAINIAVGIWATRGPAHRHLQKWVPTLHVYFPLAALSSYKALYEWITRPFYWDKTAHGVVAAQQDIGAMLPAYLLTDPVHVPADLPPSVQLHSDRSADSRLHLFSIGDNGHTQPYSIVAEPRADFASASPQRPALALLPSAPEATYLLLSPLPGTAHRTGIELQPGLEGAGDM</sequence>
<dbReference type="PANTHER" id="PTHR43630">
    <property type="entry name" value="POLY-BETA-1,6-N-ACETYL-D-GLUCOSAMINE SYNTHASE"/>
    <property type="match status" value="1"/>
</dbReference>
<keyword evidence="3 7" id="KW-0808">Transferase</keyword>
<keyword evidence="5" id="KW-1133">Transmembrane helix</keyword>
<evidence type="ECO:0000313" key="8">
    <source>
        <dbReference type="Proteomes" id="UP001652564"/>
    </source>
</evidence>
<evidence type="ECO:0000256" key="5">
    <source>
        <dbReference type="SAM" id="Phobius"/>
    </source>
</evidence>
<dbReference type="EC" id="2.4.-.-" evidence="7"/>
<evidence type="ECO:0000259" key="6">
    <source>
        <dbReference type="Pfam" id="PF05157"/>
    </source>
</evidence>
<keyword evidence="5" id="KW-0812">Transmembrane</keyword>
<comment type="similarity">
    <text evidence="1">Belongs to the glycosyltransferase 2 family.</text>
</comment>
<dbReference type="Proteomes" id="UP001652564">
    <property type="component" value="Unassembled WGS sequence"/>
</dbReference>
<dbReference type="PANTHER" id="PTHR43630:SF1">
    <property type="entry name" value="POLY-BETA-1,6-N-ACETYL-D-GLUCOSAMINE SYNTHASE"/>
    <property type="match status" value="1"/>
</dbReference>
<dbReference type="EMBL" id="JAOWKZ010000003">
    <property type="protein sequence ID" value="MCV2873369.1"/>
    <property type="molecule type" value="Genomic_DNA"/>
</dbReference>
<dbReference type="InterPro" id="IPR007831">
    <property type="entry name" value="T2SS_GspE_N"/>
</dbReference>
<proteinExistence type="inferred from homology"/>
<feature type="transmembrane region" description="Helical" evidence="5">
    <location>
        <begin position="521"/>
        <end position="542"/>
    </location>
</feature>
<dbReference type="Pfam" id="PF13641">
    <property type="entry name" value="Glyco_tranf_2_3"/>
    <property type="match status" value="1"/>
</dbReference>
<keyword evidence="2 7" id="KW-0328">Glycosyltransferase</keyword>
<dbReference type="RefSeq" id="WP_263740577.1">
    <property type="nucleotide sequence ID" value="NZ_JAOWKZ010000003.1"/>
</dbReference>
<feature type="transmembrane region" description="Helical" evidence="5">
    <location>
        <begin position="227"/>
        <end position="248"/>
    </location>
</feature>
<protein>
    <submittedName>
        <fullName evidence="7">Glycosyltransferase</fullName>
        <ecNumber evidence="7">2.4.-.-</ecNumber>
    </submittedName>
</protein>
<dbReference type="Pfam" id="PF05157">
    <property type="entry name" value="MshEN"/>
    <property type="match status" value="1"/>
</dbReference>
<dbReference type="GO" id="GO:0016757">
    <property type="term" value="F:glycosyltransferase activity"/>
    <property type="evidence" value="ECO:0007669"/>
    <property type="project" value="UniProtKB-KW"/>
</dbReference>
<feature type="region of interest" description="Disordered" evidence="4">
    <location>
        <begin position="12"/>
        <end position="39"/>
    </location>
</feature>
<name>A0ABT2ZQC9_9RHOB</name>
<dbReference type="Gene3D" id="3.90.550.10">
    <property type="entry name" value="Spore Coat Polysaccharide Biosynthesis Protein SpsA, Chain A"/>
    <property type="match status" value="1"/>
</dbReference>
<feature type="transmembrane region" description="Helical" evidence="5">
    <location>
        <begin position="562"/>
        <end position="586"/>
    </location>
</feature>
<dbReference type="SUPFAM" id="SSF160246">
    <property type="entry name" value="EspE N-terminal domain-like"/>
    <property type="match status" value="1"/>
</dbReference>
<gene>
    <name evidence="7" type="ORF">OEZ71_13805</name>
</gene>
<evidence type="ECO:0000256" key="1">
    <source>
        <dbReference type="ARBA" id="ARBA00006739"/>
    </source>
</evidence>
<accession>A0ABT2ZQC9</accession>
<feature type="transmembrane region" description="Helical" evidence="5">
    <location>
        <begin position="204"/>
        <end position="221"/>
    </location>
</feature>
<evidence type="ECO:0000256" key="4">
    <source>
        <dbReference type="SAM" id="MobiDB-lite"/>
    </source>
</evidence>
<evidence type="ECO:0000256" key="3">
    <source>
        <dbReference type="ARBA" id="ARBA00022679"/>
    </source>
</evidence>
<evidence type="ECO:0000256" key="2">
    <source>
        <dbReference type="ARBA" id="ARBA00022676"/>
    </source>
</evidence>
<dbReference type="SUPFAM" id="SSF53448">
    <property type="entry name" value="Nucleotide-diphospho-sugar transferases"/>
    <property type="match status" value="1"/>
</dbReference>
<keyword evidence="5" id="KW-0472">Membrane</keyword>
<organism evidence="7 8">
    <name type="scientific">Albidovulum litorale</name>
    <dbReference type="NCBI Taxonomy" id="2984134"/>
    <lineage>
        <taxon>Bacteria</taxon>
        <taxon>Pseudomonadati</taxon>
        <taxon>Pseudomonadota</taxon>
        <taxon>Alphaproteobacteria</taxon>
        <taxon>Rhodobacterales</taxon>
        <taxon>Paracoccaceae</taxon>
        <taxon>Albidovulum</taxon>
    </lineage>
</organism>
<comment type="caution">
    <text evidence="7">The sequence shown here is derived from an EMBL/GenBank/DDBJ whole genome shotgun (WGS) entry which is preliminary data.</text>
</comment>
<evidence type="ECO:0000313" key="7">
    <source>
        <dbReference type="EMBL" id="MCV2873369.1"/>
    </source>
</evidence>
<dbReference type="InterPro" id="IPR037257">
    <property type="entry name" value="T2SS_E_N_sf"/>
</dbReference>